<gene>
    <name evidence="5" type="ORF">E1181_00745</name>
</gene>
<dbReference type="InterPro" id="IPR029063">
    <property type="entry name" value="SAM-dependent_MTases_sf"/>
</dbReference>
<evidence type="ECO:0000313" key="5">
    <source>
        <dbReference type="EMBL" id="TDD10588.1"/>
    </source>
</evidence>
<dbReference type="Pfam" id="PF13649">
    <property type="entry name" value="Methyltransf_25"/>
    <property type="match status" value="1"/>
</dbReference>
<protein>
    <submittedName>
        <fullName evidence="5">Class I SAM-dependent methyltransferase</fullName>
    </submittedName>
</protein>
<dbReference type="Proteomes" id="UP000295674">
    <property type="component" value="Unassembled WGS sequence"/>
</dbReference>
<sequence length="232" mass="25438">MGDAARPVRDVDGLLRMLDEIFPAPEPFWDRFYEDRDRDVPFFAAKPDESLVSYLDGGALNPGRALDLGCGPGRNAAHLAASGFDVDAVDLSATAIAWARERAPEVRFHQGDAFTADLTGPYDLIYDSGCFHHLPPHRRISYLDLLDRLLAPGGHLAISCFVAGADNSGTELPDLELYRQGVLAGGLAYTPDELRDVFADLTPVEVRPMRAQPPESPVFGADFLQVGLFRRR</sequence>
<reference evidence="5 6" key="1">
    <citation type="submission" date="2019-03" db="EMBL/GenBank/DDBJ databases">
        <title>Draft genome sequences of novel Actinobacteria.</title>
        <authorList>
            <person name="Sahin N."/>
            <person name="Ay H."/>
            <person name="Saygin H."/>
        </authorList>
    </citation>
    <scope>NUCLEOTIDE SEQUENCE [LARGE SCALE GENOMIC DNA]</scope>
    <source>
        <strain evidence="5 6">16K309</strain>
    </source>
</reference>
<evidence type="ECO:0000256" key="1">
    <source>
        <dbReference type="ARBA" id="ARBA00022603"/>
    </source>
</evidence>
<dbReference type="PANTHER" id="PTHR43464">
    <property type="entry name" value="METHYLTRANSFERASE"/>
    <property type="match status" value="1"/>
</dbReference>
<dbReference type="Gene3D" id="3.40.50.150">
    <property type="entry name" value="Vaccinia Virus protein VP39"/>
    <property type="match status" value="1"/>
</dbReference>
<organism evidence="5 6">
    <name type="scientific">Saccharopolyspora terrae</name>
    <dbReference type="NCBI Taxonomy" id="2530384"/>
    <lineage>
        <taxon>Bacteria</taxon>
        <taxon>Bacillati</taxon>
        <taxon>Actinomycetota</taxon>
        <taxon>Actinomycetes</taxon>
        <taxon>Pseudonocardiales</taxon>
        <taxon>Pseudonocardiaceae</taxon>
        <taxon>Saccharopolyspora</taxon>
    </lineage>
</organism>
<dbReference type="OrthoDB" id="3825914at2"/>
<evidence type="ECO:0000256" key="2">
    <source>
        <dbReference type="ARBA" id="ARBA00022679"/>
    </source>
</evidence>
<dbReference type="CDD" id="cd02440">
    <property type="entry name" value="AdoMet_MTases"/>
    <property type="match status" value="1"/>
</dbReference>
<comment type="caution">
    <text evidence="5">The sequence shown here is derived from an EMBL/GenBank/DDBJ whole genome shotgun (WGS) entry which is preliminary data.</text>
</comment>
<proteinExistence type="predicted"/>
<evidence type="ECO:0000256" key="3">
    <source>
        <dbReference type="ARBA" id="ARBA00022691"/>
    </source>
</evidence>
<dbReference type="InterPro" id="IPR041698">
    <property type="entry name" value="Methyltransf_25"/>
</dbReference>
<keyword evidence="6" id="KW-1185">Reference proteome</keyword>
<dbReference type="GO" id="GO:0008168">
    <property type="term" value="F:methyltransferase activity"/>
    <property type="evidence" value="ECO:0007669"/>
    <property type="project" value="UniProtKB-KW"/>
</dbReference>
<evidence type="ECO:0000259" key="4">
    <source>
        <dbReference type="Pfam" id="PF13649"/>
    </source>
</evidence>
<name>A0A4R4VWY4_9PSEU</name>
<accession>A0A4R4VWY4</accession>
<keyword evidence="1 5" id="KW-0489">Methyltransferase</keyword>
<dbReference type="AlphaFoldDB" id="A0A4R4VWY4"/>
<dbReference type="RefSeq" id="WP_132671886.1">
    <property type="nucleotide sequence ID" value="NZ_SMKS01000001.1"/>
</dbReference>
<evidence type="ECO:0000313" key="6">
    <source>
        <dbReference type="Proteomes" id="UP000295674"/>
    </source>
</evidence>
<keyword evidence="3" id="KW-0949">S-adenosyl-L-methionine</keyword>
<feature type="domain" description="Methyltransferase" evidence="4">
    <location>
        <begin position="66"/>
        <end position="154"/>
    </location>
</feature>
<dbReference type="PANTHER" id="PTHR43464:SF19">
    <property type="entry name" value="UBIQUINONE BIOSYNTHESIS O-METHYLTRANSFERASE, MITOCHONDRIAL"/>
    <property type="match status" value="1"/>
</dbReference>
<keyword evidence="2 5" id="KW-0808">Transferase</keyword>
<dbReference type="SUPFAM" id="SSF53335">
    <property type="entry name" value="S-adenosyl-L-methionine-dependent methyltransferases"/>
    <property type="match status" value="1"/>
</dbReference>
<dbReference type="GO" id="GO:0032259">
    <property type="term" value="P:methylation"/>
    <property type="evidence" value="ECO:0007669"/>
    <property type="project" value="UniProtKB-KW"/>
</dbReference>
<dbReference type="EMBL" id="SMKS01000001">
    <property type="protein sequence ID" value="TDD10588.1"/>
    <property type="molecule type" value="Genomic_DNA"/>
</dbReference>